<dbReference type="EMBL" id="CAFBRZ010000069">
    <property type="protein sequence ID" value="CAB5157894.1"/>
    <property type="molecule type" value="Genomic_DNA"/>
</dbReference>
<accession>A0A6J6QKY4</accession>
<evidence type="ECO:0000313" key="3">
    <source>
        <dbReference type="EMBL" id="CAB5157894.1"/>
    </source>
</evidence>
<name>A0A6J6QKY4_9ZZZZ</name>
<proteinExistence type="predicted"/>
<sequence>MTRSPSLKFLIVPSIAAKKSAADPMSFTAITGVVVDK</sequence>
<dbReference type="AlphaFoldDB" id="A0A6J6QKY4"/>
<evidence type="ECO:0000313" key="1">
    <source>
        <dbReference type="EMBL" id="CAB4711242.1"/>
    </source>
</evidence>
<gene>
    <name evidence="1" type="ORF">UFOPK2655_00760</name>
    <name evidence="2" type="ORF">UFOPK3077_01336</name>
    <name evidence="3" type="ORF">UFOPK4444_01095</name>
</gene>
<dbReference type="EMBL" id="CAFAAS010000020">
    <property type="protein sequence ID" value="CAB4812730.1"/>
    <property type="molecule type" value="Genomic_DNA"/>
</dbReference>
<protein>
    <submittedName>
        <fullName evidence="1">Unannotated protein</fullName>
    </submittedName>
</protein>
<dbReference type="EMBL" id="CAEZYE010000034">
    <property type="protein sequence ID" value="CAB4711242.1"/>
    <property type="molecule type" value="Genomic_DNA"/>
</dbReference>
<reference evidence="1" key="1">
    <citation type="submission" date="2020-05" db="EMBL/GenBank/DDBJ databases">
        <authorList>
            <person name="Chiriac C."/>
            <person name="Salcher M."/>
            <person name="Ghai R."/>
            <person name="Kavagutti S V."/>
        </authorList>
    </citation>
    <scope>NUCLEOTIDE SEQUENCE</scope>
</reference>
<organism evidence="1">
    <name type="scientific">freshwater metagenome</name>
    <dbReference type="NCBI Taxonomy" id="449393"/>
    <lineage>
        <taxon>unclassified sequences</taxon>
        <taxon>metagenomes</taxon>
        <taxon>ecological metagenomes</taxon>
    </lineage>
</organism>
<evidence type="ECO:0000313" key="2">
    <source>
        <dbReference type="EMBL" id="CAB4812730.1"/>
    </source>
</evidence>